<dbReference type="InterPro" id="IPR005537">
    <property type="entry name" value="RAMP_III_fam"/>
</dbReference>
<proteinExistence type="predicted"/>
<sequence>MNKIAMIHAKIRSISPLHIGDGEGEILLDNDSNTAYLPATSVAGSFRAYLRAEGEDDISLFGYQEEEKGMMSTVYISDSFSPITNIEKRDGLKIDGEKGSHVNKAKIYRVYLGEGLEFDLNFEIHADEEKMPSYKKMIYKCLNALDKGHIRFGSQKSNGLGNFAIVSAEEIEFDFKNISDYERYLKRDYKSAKKIMDEIMSEKLSDSFVEFAIEGEFSTPVIIKAPDGFEVEGPDDSSLKSGGSYVIPGSSFKGALRSRVEKIGEYFGNRNIAEEMFGNLHKEKKRHRLSRVAVNEAKIKDSKEIIYNRIKIDDFTGGTRGTSLMNDMPVEGETQFDVMYKRCGEKKIDDYAVGILALALRDLGVEDLTVGGNSSIGRGRFKAKAMTLKDGEILVNIDFINKSIVGQEKLHEYVEAVKNCRKEDLVNGSKE</sequence>
<dbReference type="AlphaFoldDB" id="A0A645BRX9"/>
<feature type="domain" description="CRISPR type III-associated protein" evidence="2">
    <location>
        <begin position="238"/>
        <end position="382"/>
    </location>
</feature>
<dbReference type="PANTHER" id="PTHR35579">
    <property type="entry name" value="CRISPR SYSTEM CMS ENDORIBONUCLEASE CSM3"/>
    <property type="match status" value="1"/>
</dbReference>
<name>A0A645BRX9_9ZZZZ</name>
<reference evidence="3" key="1">
    <citation type="submission" date="2019-08" db="EMBL/GenBank/DDBJ databases">
        <authorList>
            <person name="Kucharzyk K."/>
            <person name="Murdoch R.W."/>
            <person name="Higgins S."/>
            <person name="Loffler F."/>
        </authorList>
    </citation>
    <scope>NUCLEOTIDE SEQUENCE</scope>
</reference>
<dbReference type="EMBL" id="VSSQ01021650">
    <property type="protein sequence ID" value="MPM67371.1"/>
    <property type="molecule type" value="Genomic_DNA"/>
</dbReference>
<organism evidence="3">
    <name type="scientific">bioreactor metagenome</name>
    <dbReference type="NCBI Taxonomy" id="1076179"/>
    <lineage>
        <taxon>unclassified sequences</taxon>
        <taxon>metagenomes</taxon>
        <taxon>ecological metagenomes</taxon>
    </lineage>
</organism>
<protein>
    <recommendedName>
        <fullName evidence="2">CRISPR type III-associated protein domain-containing protein</fullName>
    </recommendedName>
</protein>
<gene>
    <name evidence="3" type="ORF">SDC9_114293</name>
</gene>
<evidence type="ECO:0000313" key="3">
    <source>
        <dbReference type="EMBL" id="MPM67371.1"/>
    </source>
</evidence>
<evidence type="ECO:0000256" key="1">
    <source>
        <dbReference type="ARBA" id="ARBA00023118"/>
    </source>
</evidence>
<dbReference type="GO" id="GO:0051607">
    <property type="term" value="P:defense response to virus"/>
    <property type="evidence" value="ECO:0007669"/>
    <property type="project" value="UniProtKB-KW"/>
</dbReference>
<keyword evidence="1" id="KW-0051">Antiviral defense</keyword>
<dbReference type="PANTHER" id="PTHR35579:SF6">
    <property type="entry name" value="DUF324 DOMAIN-CONTAINING PROTEIN"/>
    <property type="match status" value="1"/>
</dbReference>
<dbReference type="Pfam" id="PF03787">
    <property type="entry name" value="RAMPs"/>
    <property type="match status" value="2"/>
</dbReference>
<dbReference type="CDD" id="cd09726">
    <property type="entry name" value="RAMP_I_III"/>
    <property type="match status" value="2"/>
</dbReference>
<evidence type="ECO:0000259" key="2">
    <source>
        <dbReference type="Pfam" id="PF03787"/>
    </source>
</evidence>
<comment type="caution">
    <text evidence="3">The sequence shown here is derived from an EMBL/GenBank/DDBJ whole genome shotgun (WGS) entry which is preliminary data.</text>
</comment>
<dbReference type="InterPro" id="IPR052216">
    <property type="entry name" value="CRISPR_Csm3_endoribonuclease"/>
</dbReference>
<accession>A0A645BRX9</accession>
<feature type="domain" description="CRISPR type III-associated protein" evidence="2">
    <location>
        <begin position="10"/>
        <end position="163"/>
    </location>
</feature>